<protein>
    <submittedName>
        <fullName evidence="1">Uncharacterized protein</fullName>
    </submittedName>
</protein>
<name>A0A3M7Q5Q5_BRAPC</name>
<dbReference type="AlphaFoldDB" id="A0A3M7Q5Q5"/>
<evidence type="ECO:0000313" key="1">
    <source>
        <dbReference type="EMBL" id="RNA06514.1"/>
    </source>
</evidence>
<proteinExistence type="predicted"/>
<dbReference type="EMBL" id="REGN01007365">
    <property type="protein sequence ID" value="RNA06514.1"/>
    <property type="molecule type" value="Genomic_DNA"/>
</dbReference>
<keyword evidence="2" id="KW-1185">Reference proteome</keyword>
<evidence type="ECO:0000313" key="2">
    <source>
        <dbReference type="Proteomes" id="UP000276133"/>
    </source>
</evidence>
<sequence length="106" mass="12399">MLYARSDTYPDPKLSSVVKKIRIPHFFKTFNYFKFCFALKISHLKRISLFEENQEQELSENVFSICPGSLSLLVSCNLAARLHETRALHLQLLSVFLKLQLIDFNF</sequence>
<gene>
    <name evidence="1" type="ORF">BpHYR1_036094</name>
</gene>
<organism evidence="1 2">
    <name type="scientific">Brachionus plicatilis</name>
    <name type="common">Marine rotifer</name>
    <name type="synonym">Brachionus muelleri</name>
    <dbReference type="NCBI Taxonomy" id="10195"/>
    <lineage>
        <taxon>Eukaryota</taxon>
        <taxon>Metazoa</taxon>
        <taxon>Spiralia</taxon>
        <taxon>Gnathifera</taxon>
        <taxon>Rotifera</taxon>
        <taxon>Eurotatoria</taxon>
        <taxon>Monogononta</taxon>
        <taxon>Pseudotrocha</taxon>
        <taxon>Ploima</taxon>
        <taxon>Brachionidae</taxon>
        <taxon>Brachionus</taxon>
    </lineage>
</organism>
<accession>A0A3M7Q5Q5</accession>
<comment type="caution">
    <text evidence="1">The sequence shown here is derived from an EMBL/GenBank/DDBJ whole genome shotgun (WGS) entry which is preliminary data.</text>
</comment>
<dbReference type="Proteomes" id="UP000276133">
    <property type="component" value="Unassembled WGS sequence"/>
</dbReference>
<reference evidence="1 2" key="1">
    <citation type="journal article" date="2018" name="Sci. Rep.">
        <title>Genomic signatures of local adaptation to the degree of environmental predictability in rotifers.</title>
        <authorList>
            <person name="Franch-Gras L."/>
            <person name="Hahn C."/>
            <person name="Garcia-Roger E.M."/>
            <person name="Carmona M.J."/>
            <person name="Serra M."/>
            <person name="Gomez A."/>
        </authorList>
    </citation>
    <scope>NUCLEOTIDE SEQUENCE [LARGE SCALE GENOMIC DNA]</scope>
    <source>
        <strain evidence="1">HYR1</strain>
    </source>
</reference>